<proteinExistence type="predicted"/>
<dbReference type="AlphaFoldDB" id="A0A2P8FXK5"/>
<evidence type="ECO:0000259" key="1">
    <source>
        <dbReference type="PROSITE" id="PS50943"/>
    </source>
</evidence>
<sequence length="79" mass="9307">MTNKEDQDYQYILDRIAVRLIKYRKDNNLSLRQLAADTGLDHSWLSKVEQGKKDLRLVSIYKLAERTTGDILYFLGEEE</sequence>
<gene>
    <name evidence="2" type="ORF">CLV42_111155</name>
</gene>
<dbReference type="CDD" id="cd00093">
    <property type="entry name" value="HTH_XRE"/>
    <property type="match status" value="1"/>
</dbReference>
<reference evidence="2 3" key="1">
    <citation type="submission" date="2018-03" db="EMBL/GenBank/DDBJ databases">
        <title>Genomic Encyclopedia of Archaeal and Bacterial Type Strains, Phase II (KMG-II): from individual species to whole genera.</title>
        <authorList>
            <person name="Goeker M."/>
        </authorList>
    </citation>
    <scope>NUCLEOTIDE SEQUENCE [LARGE SCALE GENOMIC DNA]</scope>
    <source>
        <strain evidence="2 3">DSM 18107</strain>
    </source>
</reference>
<feature type="domain" description="HTH cro/C1-type" evidence="1">
    <location>
        <begin position="20"/>
        <end position="74"/>
    </location>
</feature>
<dbReference type="PROSITE" id="PS50943">
    <property type="entry name" value="HTH_CROC1"/>
    <property type="match status" value="1"/>
</dbReference>
<dbReference type="RefSeq" id="WP_106604399.1">
    <property type="nucleotide sequence ID" value="NZ_PYGK01000011.1"/>
</dbReference>
<dbReference type="SMART" id="SM00530">
    <property type="entry name" value="HTH_XRE"/>
    <property type="match status" value="1"/>
</dbReference>
<dbReference type="EMBL" id="PYGK01000011">
    <property type="protein sequence ID" value="PSL26441.1"/>
    <property type="molecule type" value="Genomic_DNA"/>
</dbReference>
<dbReference type="Gene3D" id="1.10.260.40">
    <property type="entry name" value="lambda repressor-like DNA-binding domains"/>
    <property type="match status" value="1"/>
</dbReference>
<dbReference type="OrthoDB" id="9800901at2"/>
<protein>
    <submittedName>
        <fullName evidence="2">Helix-turn-helix protein</fullName>
    </submittedName>
</protein>
<dbReference type="Proteomes" id="UP000240978">
    <property type="component" value="Unassembled WGS sequence"/>
</dbReference>
<dbReference type="GO" id="GO:0003677">
    <property type="term" value="F:DNA binding"/>
    <property type="evidence" value="ECO:0007669"/>
    <property type="project" value="InterPro"/>
</dbReference>
<dbReference type="SUPFAM" id="SSF47413">
    <property type="entry name" value="lambda repressor-like DNA-binding domains"/>
    <property type="match status" value="1"/>
</dbReference>
<dbReference type="Pfam" id="PF01381">
    <property type="entry name" value="HTH_3"/>
    <property type="match status" value="1"/>
</dbReference>
<name>A0A2P8FXK5_9BACT</name>
<organism evidence="2 3">
    <name type="scientific">Chitinophaga ginsengisoli</name>
    <dbReference type="NCBI Taxonomy" id="363837"/>
    <lineage>
        <taxon>Bacteria</taxon>
        <taxon>Pseudomonadati</taxon>
        <taxon>Bacteroidota</taxon>
        <taxon>Chitinophagia</taxon>
        <taxon>Chitinophagales</taxon>
        <taxon>Chitinophagaceae</taxon>
        <taxon>Chitinophaga</taxon>
    </lineage>
</organism>
<evidence type="ECO:0000313" key="2">
    <source>
        <dbReference type="EMBL" id="PSL26441.1"/>
    </source>
</evidence>
<evidence type="ECO:0000313" key="3">
    <source>
        <dbReference type="Proteomes" id="UP000240978"/>
    </source>
</evidence>
<accession>A0A2P8FXK5</accession>
<keyword evidence="3" id="KW-1185">Reference proteome</keyword>
<comment type="caution">
    <text evidence="2">The sequence shown here is derived from an EMBL/GenBank/DDBJ whole genome shotgun (WGS) entry which is preliminary data.</text>
</comment>
<dbReference type="InterPro" id="IPR001387">
    <property type="entry name" value="Cro/C1-type_HTH"/>
</dbReference>
<dbReference type="InterPro" id="IPR010982">
    <property type="entry name" value="Lambda_DNA-bd_dom_sf"/>
</dbReference>